<feature type="region of interest" description="Disordered" evidence="1">
    <location>
        <begin position="62"/>
        <end position="100"/>
    </location>
</feature>
<proteinExistence type="predicted"/>
<sequence length="134" mass="14482">MCLLPGADAAVFANGHKAVRLEAALLLSSTEDFLKADAETTEITNRGAPDTAAVDYPILATSSPRRKPFTKDFPQNHRDSGERKILSRVHTSSAPGMFPEPTYKVVASELTRLPVNQHVRDDEHASALASAART</sequence>
<dbReference type="Proteomes" id="UP001214576">
    <property type="component" value="Unassembled WGS sequence"/>
</dbReference>
<feature type="compositionally biased region" description="Basic and acidic residues" evidence="1">
    <location>
        <begin position="74"/>
        <end position="85"/>
    </location>
</feature>
<comment type="caution">
    <text evidence="2">The sequence shown here is derived from an EMBL/GenBank/DDBJ whole genome shotgun (WGS) entry which is preliminary data.</text>
</comment>
<organism evidence="2 3">
    <name type="scientific">Ovis ammon polii</name>
    <dbReference type="NCBI Taxonomy" id="230172"/>
    <lineage>
        <taxon>Eukaryota</taxon>
        <taxon>Metazoa</taxon>
        <taxon>Chordata</taxon>
        <taxon>Craniata</taxon>
        <taxon>Vertebrata</taxon>
        <taxon>Euteleostomi</taxon>
        <taxon>Mammalia</taxon>
        <taxon>Eutheria</taxon>
        <taxon>Laurasiatheria</taxon>
        <taxon>Artiodactyla</taxon>
        <taxon>Ruminantia</taxon>
        <taxon>Pecora</taxon>
        <taxon>Bovidae</taxon>
        <taxon>Caprinae</taxon>
        <taxon>Ovis</taxon>
    </lineage>
</organism>
<evidence type="ECO:0000313" key="3">
    <source>
        <dbReference type="Proteomes" id="UP001214576"/>
    </source>
</evidence>
<reference evidence="2" key="1">
    <citation type="submission" date="2022-03" db="EMBL/GenBank/DDBJ databases">
        <title>Genomic analyses of argali, domestic sheep and their hybrids provide insights into chromosomal evolution, heterosis and genetic basis of agronomic traits.</title>
        <authorList>
            <person name="Li M."/>
        </authorList>
    </citation>
    <scope>NUCLEOTIDE SEQUENCE</scope>
    <source>
        <strain evidence="2">CAU-MHL-2022a</strain>
        <tissue evidence="2">Skin</tissue>
    </source>
</reference>
<accession>A0AAD4TLK2</accession>
<evidence type="ECO:0000256" key="1">
    <source>
        <dbReference type="SAM" id="MobiDB-lite"/>
    </source>
</evidence>
<gene>
    <name evidence="2" type="ORF">MG293_020790</name>
</gene>
<name>A0AAD4TLK2_OVIAM</name>
<keyword evidence="3" id="KW-1185">Reference proteome</keyword>
<dbReference type="AlphaFoldDB" id="A0AAD4TLK2"/>
<dbReference type="EMBL" id="JAKZEL010000029">
    <property type="protein sequence ID" value="KAI4529116.1"/>
    <property type="molecule type" value="Genomic_DNA"/>
</dbReference>
<evidence type="ECO:0000313" key="2">
    <source>
        <dbReference type="EMBL" id="KAI4529116.1"/>
    </source>
</evidence>
<protein>
    <submittedName>
        <fullName evidence="2">Uncharacterized protein</fullName>
    </submittedName>
</protein>